<gene>
    <name evidence="1" type="ORF">L3X38_039192</name>
</gene>
<proteinExistence type="predicted"/>
<keyword evidence="2" id="KW-1185">Reference proteome</keyword>
<dbReference type="EMBL" id="JAJFAZ020000007">
    <property type="protein sequence ID" value="KAI5319484.1"/>
    <property type="molecule type" value="Genomic_DNA"/>
</dbReference>
<protein>
    <submittedName>
        <fullName evidence="1">Uncharacterized protein</fullName>
    </submittedName>
</protein>
<reference evidence="1 2" key="1">
    <citation type="journal article" date="2022" name="G3 (Bethesda)">
        <title>Whole-genome sequence and methylome profiling of the almond [Prunus dulcis (Mill.) D.A. Webb] cultivar 'Nonpareil'.</title>
        <authorList>
            <person name="D'Amico-Willman K.M."/>
            <person name="Ouma W.Z."/>
            <person name="Meulia T."/>
            <person name="Sideli G.M."/>
            <person name="Gradziel T.M."/>
            <person name="Fresnedo-Ramirez J."/>
        </authorList>
    </citation>
    <scope>NUCLEOTIDE SEQUENCE [LARGE SCALE GENOMIC DNA]</scope>
    <source>
        <strain evidence="1">Clone GOH B32 T37-40</strain>
    </source>
</reference>
<organism evidence="1 2">
    <name type="scientific">Prunus dulcis</name>
    <name type="common">Almond</name>
    <name type="synonym">Amygdalus dulcis</name>
    <dbReference type="NCBI Taxonomy" id="3755"/>
    <lineage>
        <taxon>Eukaryota</taxon>
        <taxon>Viridiplantae</taxon>
        <taxon>Streptophyta</taxon>
        <taxon>Embryophyta</taxon>
        <taxon>Tracheophyta</taxon>
        <taxon>Spermatophyta</taxon>
        <taxon>Magnoliopsida</taxon>
        <taxon>eudicotyledons</taxon>
        <taxon>Gunneridae</taxon>
        <taxon>Pentapetalae</taxon>
        <taxon>rosids</taxon>
        <taxon>fabids</taxon>
        <taxon>Rosales</taxon>
        <taxon>Rosaceae</taxon>
        <taxon>Amygdaloideae</taxon>
        <taxon>Amygdaleae</taxon>
        <taxon>Prunus</taxon>
    </lineage>
</organism>
<name>A0AAD4V6K4_PRUDU</name>
<evidence type="ECO:0000313" key="1">
    <source>
        <dbReference type="EMBL" id="KAI5319484.1"/>
    </source>
</evidence>
<dbReference type="AlphaFoldDB" id="A0AAD4V6K4"/>
<dbReference type="Proteomes" id="UP001054821">
    <property type="component" value="Chromosome 7"/>
</dbReference>
<evidence type="ECO:0000313" key="2">
    <source>
        <dbReference type="Proteomes" id="UP001054821"/>
    </source>
</evidence>
<comment type="caution">
    <text evidence="1">The sequence shown here is derived from an EMBL/GenBank/DDBJ whole genome shotgun (WGS) entry which is preliminary data.</text>
</comment>
<accession>A0AAD4V6K4</accession>
<sequence>MPEFLRSCLIVGGDISDFLNFDIRPLRYCNGSFVAIEKHNPLCSLVPLMPDTESSHSIILGALVGLKNKRLEINIQRPLRLPSSCEIASWVGALSITFLQFSLN</sequence>